<dbReference type="InterPro" id="IPR002059">
    <property type="entry name" value="CSP_DNA-bd"/>
</dbReference>
<evidence type="ECO:0000313" key="2">
    <source>
        <dbReference type="EMBL" id="GAH37995.1"/>
    </source>
</evidence>
<organism evidence="2">
    <name type="scientific">marine sediment metagenome</name>
    <dbReference type="NCBI Taxonomy" id="412755"/>
    <lineage>
        <taxon>unclassified sequences</taxon>
        <taxon>metagenomes</taxon>
        <taxon>ecological metagenomes</taxon>
    </lineage>
</organism>
<gene>
    <name evidence="2" type="ORF">S03H2_10834</name>
</gene>
<dbReference type="Gene3D" id="2.40.50.140">
    <property type="entry name" value="Nucleic acid-binding proteins"/>
    <property type="match status" value="1"/>
</dbReference>
<name>X1FZN8_9ZZZZ</name>
<proteinExistence type="predicted"/>
<dbReference type="SUPFAM" id="SSF50249">
    <property type="entry name" value="Nucleic acid-binding proteins"/>
    <property type="match status" value="1"/>
</dbReference>
<comment type="caution">
    <text evidence="2">The sequence shown here is derived from an EMBL/GenBank/DDBJ whole genome shotgun (WGS) entry which is preliminary data.</text>
</comment>
<reference evidence="2" key="1">
    <citation type="journal article" date="2014" name="Front. Microbiol.">
        <title>High frequency of phylogenetically diverse reductive dehalogenase-homologous genes in deep subseafloor sedimentary metagenomes.</title>
        <authorList>
            <person name="Kawai M."/>
            <person name="Futagami T."/>
            <person name="Toyoda A."/>
            <person name="Takaki Y."/>
            <person name="Nishi S."/>
            <person name="Hori S."/>
            <person name="Arai W."/>
            <person name="Tsubouchi T."/>
            <person name="Morono Y."/>
            <person name="Uchiyama I."/>
            <person name="Ito T."/>
            <person name="Fujiyama A."/>
            <person name="Inagaki F."/>
            <person name="Takami H."/>
        </authorList>
    </citation>
    <scope>NUCLEOTIDE SEQUENCE</scope>
    <source>
        <strain evidence="2">Expedition CK06-06</strain>
    </source>
</reference>
<feature type="domain" description="CSD" evidence="1">
    <location>
        <begin position="2"/>
        <end position="26"/>
    </location>
</feature>
<accession>X1FZN8</accession>
<dbReference type="InterPro" id="IPR012340">
    <property type="entry name" value="NA-bd_OB-fold"/>
</dbReference>
<sequence length="30" mass="3468">YLDEGDQVEYEVEDSDRGPKAINVKKLENN</sequence>
<dbReference type="Pfam" id="PF00313">
    <property type="entry name" value="CSD"/>
    <property type="match status" value="1"/>
</dbReference>
<feature type="non-terminal residue" evidence="2">
    <location>
        <position position="1"/>
    </location>
</feature>
<evidence type="ECO:0000259" key="1">
    <source>
        <dbReference type="Pfam" id="PF00313"/>
    </source>
</evidence>
<protein>
    <recommendedName>
        <fullName evidence="1">CSD domain-containing protein</fullName>
    </recommendedName>
</protein>
<dbReference type="GO" id="GO:0003676">
    <property type="term" value="F:nucleic acid binding"/>
    <property type="evidence" value="ECO:0007669"/>
    <property type="project" value="InterPro"/>
</dbReference>
<dbReference type="AlphaFoldDB" id="X1FZN8"/>
<dbReference type="EMBL" id="BARU01005547">
    <property type="protein sequence ID" value="GAH37995.1"/>
    <property type="molecule type" value="Genomic_DNA"/>
</dbReference>